<keyword evidence="6" id="KW-1185">Reference proteome</keyword>
<dbReference type="Proteomes" id="UP000663720">
    <property type="component" value="Chromosome"/>
</dbReference>
<dbReference type="PANTHER" id="PTHR33175:SF3">
    <property type="entry name" value="DNA-BINDING PROTEIN HU-BETA"/>
    <property type="match status" value="1"/>
</dbReference>
<proteinExistence type="inferred from homology"/>
<evidence type="ECO:0000256" key="4">
    <source>
        <dbReference type="RuleBase" id="RU003939"/>
    </source>
</evidence>
<keyword evidence="3 5" id="KW-0238">DNA-binding</keyword>
<dbReference type="PRINTS" id="PR01727">
    <property type="entry name" value="DNABINDINGHU"/>
</dbReference>
<dbReference type="Gene3D" id="4.10.520.10">
    <property type="entry name" value="IHF-like DNA-binding proteins"/>
    <property type="match status" value="1"/>
</dbReference>
<protein>
    <submittedName>
        <fullName evidence="5">DNA-binding protein</fullName>
    </submittedName>
</protein>
<dbReference type="InterPro" id="IPR000119">
    <property type="entry name" value="Hist_DNA-bd"/>
</dbReference>
<comment type="similarity">
    <text evidence="1 4">Belongs to the bacterial histone-like protein family.</text>
</comment>
<evidence type="ECO:0000256" key="1">
    <source>
        <dbReference type="ARBA" id="ARBA00010529"/>
    </source>
</evidence>
<dbReference type="CDD" id="cd13831">
    <property type="entry name" value="HU"/>
    <property type="match status" value="1"/>
</dbReference>
<reference evidence="5" key="1">
    <citation type="journal article" date="2021" name="Microb. Physiol.">
        <title>Proteogenomic Insights into the Physiology of Marine, Sulfate-Reducing, Filamentous Desulfonema limicola and Desulfonema magnum.</title>
        <authorList>
            <person name="Schnaars V."/>
            <person name="Wohlbrand L."/>
            <person name="Scheve S."/>
            <person name="Hinrichs C."/>
            <person name="Reinhardt R."/>
            <person name="Rabus R."/>
        </authorList>
    </citation>
    <scope>NUCLEOTIDE SEQUENCE</scope>
    <source>
        <strain evidence="5">5ac10</strain>
    </source>
</reference>
<keyword evidence="2" id="KW-0226">DNA condensation</keyword>
<gene>
    <name evidence="5" type="primary">hup1</name>
    <name evidence="5" type="ORF">dnl_17930</name>
</gene>
<dbReference type="InterPro" id="IPR020816">
    <property type="entry name" value="Histone-like_DNA-bd_CS"/>
</dbReference>
<organism evidence="5 6">
    <name type="scientific">Desulfonema limicola</name>
    <dbReference type="NCBI Taxonomy" id="45656"/>
    <lineage>
        <taxon>Bacteria</taxon>
        <taxon>Pseudomonadati</taxon>
        <taxon>Thermodesulfobacteriota</taxon>
        <taxon>Desulfobacteria</taxon>
        <taxon>Desulfobacterales</taxon>
        <taxon>Desulfococcaceae</taxon>
        <taxon>Desulfonema</taxon>
    </lineage>
</organism>
<evidence type="ECO:0000313" key="5">
    <source>
        <dbReference type="EMBL" id="QTA79522.1"/>
    </source>
</evidence>
<dbReference type="GO" id="GO:0030261">
    <property type="term" value="P:chromosome condensation"/>
    <property type="evidence" value="ECO:0007669"/>
    <property type="project" value="UniProtKB-KW"/>
</dbReference>
<evidence type="ECO:0000313" key="6">
    <source>
        <dbReference type="Proteomes" id="UP000663720"/>
    </source>
</evidence>
<accession>A0A975B686</accession>
<dbReference type="RefSeq" id="WP_207691268.1">
    <property type="nucleotide sequence ID" value="NZ_CP061799.1"/>
</dbReference>
<dbReference type="InterPro" id="IPR010992">
    <property type="entry name" value="IHF-like_DNA-bd_dom_sf"/>
</dbReference>
<dbReference type="SUPFAM" id="SSF47729">
    <property type="entry name" value="IHF-like DNA-binding proteins"/>
    <property type="match status" value="1"/>
</dbReference>
<dbReference type="PROSITE" id="PS00045">
    <property type="entry name" value="HISTONE_LIKE"/>
    <property type="match status" value="1"/>
</dbReference>
<dbReference type="GO" id="GO:0003677">
    <property type="term" value="F:DNA binding"/>
    <property type="evidence" value="ECO:0007669"/>
    <property type="project" value="UniProtKB-KW"/>
</dbReference>
<evidence type="ECO:0000256" key="2">
    <source>
        <dbReference type="ARBA" id="ARBA00023067"/>
    </source>
</evidence>
<dbReference type="EMBL" id="CP061799">
    <property type="protein sequence ID" value="QTA79522.1"/>
    <property type="molecule type" value="Genomic_DNA"/>
</dbReference>
<dbReference type="SMART" id="SM00411">
    <property type="entry name" value="BHL"/>
    <property type="match status" value="1"/>
</dbReference>
<sequence>MKKDDIINELAKVLNSKKDAKTALESLITCITEALKRGEKVTLTGFGTFDVNDRKARKGRNPQTGEPIDIKASRVPRFAAGKTLKNALN</sequence>
<dbReference type="GO" id="GO:0030527">
    <property type="term" value="F:structural constituent of chromatin"/>
    <property type="evidence" value="ECO:0007669"/>
    <property type="project" value="InterPro"/>
</dbReference>
<dbReference type="Pfam" id="PF00216">
    <property type="entry name" value="Bac_DNA_binding"/>
    <property type="match status" value="1"/>
</dbReference>
<dbReference type="KEGG" id="dli:dnl_17930"/>
<name>A0A975B686_9BACT</name>
<evidence type="ECO:0000256" key="3">
    <source>
        <dbReference type="ARBA" id="ARBA00023125"/>
    </source>
</evidence>
<dbReference type="PANTHER" id="PTHR33175">
    <property type="entry name" value="DNA-BINDING PROTEIN HU"/>
    <property type="match status" value="1"/>
</dbReference>
<dbReference type="AlphaFoldDB" id="A0A975B686"/>
<dbReference type="GO" id="GO:0005829">
    <property type="term" value="C:cytosol"/>
    <property type="evidence" value="ECO:0007669"/>
    <property type="project" value="TreeGrafter"/>
</dbReference>